<dbReference type="InterPro" id="IPR003959">
    <property type="entry name" value="ATPase_AAA_core"/>
</dbReference>
<comment type="subcellular location">
    <subcellularLocation>
        <location evidence="1">Membrane</location>
    </subcellularLocation>
</comment>
<dbReference type="GO" id="GO:0016887">
    <property type="term" value="F:ATP hydrolysis activity"/>
    <property type="evidence" value="ECO:0007669"/>
    <property type="project" value="InterPro"/>
</dbReference>
<keyword evidence="5" id="KW-0378">Hydrolase</keyword>
<keyword evidence="3" id="KW-0962">Peroxisome biogenesis</keyword>
<dbReference type="EMBL" id="JAEHOC010000033">
    <property type="protein sequence ID" value="KAG2428807.1"/>
    <property type="molecule type" value="Genomic_DNA"/>
</dbReference>
<comment type="similarity">
    <text evidence="2">Belongs to the AAA ATPase family.</text>
</comment>
<evidence type="ECO:0000256" key="9">
    <source>
        <dbReference type="ARBA" id="ARBA00034920"/>
    </source>
</evidence>
<dbReference type="GO" id="GO:0005778">
    <property type="term" value="C:peroxisomal membrane"/>
    <property type="evidence" value="ECO:0007669"/>
    <property type="project" value="TreeGrafter"/>
</dbReference>
<evidence type="ECO:0000256" key="11">
    <source>
        <dbReference type="SAM" id="MobiDB-lite"/>
    </source>
</evidence>
<dbReference type="FunFam" id="3.40.50.300:FF:000109">
    <property type="entry name" value="Peroxisomal biogenesis factor 6"/>
    <property type="match status" value="1"/>
</dbReference>
<feature type="domain" description="AAA+ ATPase" evidence="13">
    <location>
        <begin position="434"/>
        <end position="623"/>
    </location>
</feature>
<feature type="compositionally biased region" description="Basic residues" evidence="11">
    <location>
        <begin position="295"/>
        <end position="305"/>
    </location>
</feature>
<evidence type="ECO:0000256" key="4">
    <source>
        <dbReference type="ARBA" id="ARBA00022741"/>
    </source>
</evidence>
<keyword evidence="6" id="KW-0067">ATP-binding</keyword>
<feature type="signal peptide" evidence="12">
    <location>
        <begin position="1"/>
        <end position="24"/>
    </location>
</feature>
<evidence type="ECO:0000256" key="6">
    <source>
        <dbReference type="ARBA" id="ARBA00022840"/>
    </source>
</evidence>
<sequence length="1296" mass="126121">MAAGCERAAVAQLLVLYQAASATAATGTAAEAINPAVSSMDALAGPDSGLPPTLSPLLAFNLAVPYTVQPLLQPAGQGSQALSPGGAAGALLLGLELAVPLRVVPLAAAVADLALRASAAVASLTSAATNAAAIAALRSAGGGEPTAPVAGSVQLCKVGVPRIAAMAQLGAAAAAVGRRAEGSPSSSSSTGAGGGAAGGAPGGGGAVDPAPGLLSDGDVGCDGGGAGDGGDGADGGGSGSAVSRDAVARALQRYFREEGRYVSAGDVLAVPLPGTTLSPATSNGSGPGAAAPPHQHQHQHHHGAGSRRLVYFKVTEVCAAEEGPEAEQLGRGGGRLPLLVSPEKTLLALQGGLCRSALPVGCEQWPQPGVAAASGSASVSQALPQLGSDPAAVLPRAPGPGLAGTPGPLLPTWRRVAEVLAPLLHPAALALDLPAPALLLHGPPGSGRRTAARAAAAALGLHFVAVSCHELAPPPGGSDAAAQRGAAAALRAIVDAAEAFAPAVLLLQDLEALVGTRSAADGPSQQGQGAGGAASAAQRCAEVLTEAAMRSGSAAARRGIMWGGAGDSTAAEHSAVGMEGDRSAPGTRLPGFVAVLATASALEDVPLPLGRCFTHTLAVAAPSAEERRLLLCHLLRSAAAAADAAGARGALSGFSTGTEADGLGGATALELEAAADALTAQTAGLLPRDLCGLAADAAAAALGRAAAAAFPPGLLPACLRGKAVAATALAGPGMDVSSMAGSITAAVPARGSATGAVAALDLDSDLRTALDRVKSRTAVEVGAPTVPNVKWDDIGGLEDAKRVITDTVELPLRHPQLFAAGLRRRSGVLLYGPPGSGKTLLAKAVASQCAATFMSVKGPELINMYIGESERQVREVFARARRAAPCVVFFDELDSLAPARGASGDSGGVMDRVVSQLLAEIDGLSGGGNGAGGGGAGGGASGMIFVIGATNRPDLLDPSLLRPGRLDVLVYVGIAEDAGSKANVLKALTRKFCMAQDVDLPAVAAACPTTLSGADLYALCADAWMGAMQRHIRALEGPEPEDAWSGRAQRVEMPAVTQAVAASGRPGADGSGLQEGPGVAAAATAAAAAEAVPTAEAGPPNASDDVKDMGTLGASVRKKRAARAAAAAKAGATAAAATATAGGSKAGVLLQPAGAASATVEQAPPSAHVQSADAGCIQAVIPSVSPAADAAPEGVTTVPAPGAANSSIEAAGACHMDAPAAATTVATACGVPSVESGGADTPEPRLDTVVVCQADFIAALAALTPSLSRSELAKYEALRRQYEGGSVNTSSSSAGG</sequence>
<proteinExistence type="inferred from homology"/>
<protein>
    <recommendedName>
        <fullName evidence="8">Peroxisomal ATPase PEX6</fullName>
    </recommendedName>
    <alternativeName>
        <fullName evidence="9">Peroxin-6</fullName>
    </alternativeName>
</protein>
<feature type="compositionally biased region" description="Polar residues" evidence="11">
    <location>
        <begin position="275"/>
        <end position="284"/>
    </location>
</feature>
<gene>
    <name evidence="14" type="ORF">HXX76_011507</name>
</gene>
<feature type="chain" id="PRO_5032762145" description="Peroxisomal ATPase PEX6" evidence="12">
    <location>
        <begin position="25"/>
        <end position="1296"/>
    </location>
</feature>
<dbReference type="GO" id="GO:0005524">
    <property type="term" value="F:ATP binding"/>
    <property type="evidence" value="ECO:0007669"/>
    <property type="project" value="UniProtKB-KW"/>
</dbReference>
<dbReference type="InterPro" id="IPR056995">
    <property type="entry name" value="PEX6_4th_dom"/>
</dbReference>
<evidence type="ECO:0000256" key="2">
    <source>
        <dbReference type="ARBA" id="ARBA00006914"/>
    </source>
</evidence>
<evidence type="ECO:0000256" key="7">
    <source>
        <dbReference type="ARBA" id="ARBA00023136"/>
    </source>
</evidence>
<dbReference type="GO" id="GO:0016558">
    <property type="term" value="P:protein import into peroxisome matrix"/>
    <property type="evidence" value="ECO:0007669"/>
    <property type="project" value="TreeGrafter"/>
</dbReference>
<evidence type="ECO:0000256" key="3">
    <source>
        <dbReference type="ARBA" id="ARBA00022593"/>
    </source>
</evidence>
<feature type="region of interest" description="Disordered" evidence="11">
    <location>
        <begin position="180"/>
        <end position="241"/>
    </location>
</feature>
<comment type="catalytic activity">
    <reaction evidence="10">
        <text>ATP + H2O = ADP + phosphate + H(+)</text>
        <dbReference type="Rhea" id="RHEA:13065"/>
        <dbReference type="ChEBI" id="CHEBI:15377"/>
        <dbReference type="ChEBI" id="CHEBI:15378"/>
        <dbReference type="ChEBI" id="CHEBI:30616"/>
        <dbReference type="ChEBI" id="CHEBI:43474"/>
        <dbReference type="ChEBI" id="CHEBI:456216"/>
    </reaction>
    <physiologicalReaction direction="left-to-right" evidence="10">
        <dbReference type="Rhea" id="RHEA:13066"/>
    </physiologicalReaction>
</comment>
<feature type="region of interest" description="Disordered" evidence="11">
    <location>
        <begin position="275"/>
        <end position="305"/>
    </location>
</feature>
<evidence type="ECO:0000313" key="15">
    <source>
        <dbReference type="Proteomes" id="UP000650467"/>
    </source>
</evidence>
<organism evidence="14 15">
    <name type="scientific">Chlamydomonas incerta</name>
    <dbReference type="NCBI Taxonomy" id="51695"/>
    <lineage>
        <taxon>Eukaryota</taxon>
        <taxon>Viridiplantae</taxon>
        <taxon>Chlorophyta</taxon>
        <taxon>core chlorophytes</taxon>
        <taxon>Chlorophyceae</taxon>
        <taxon>CS clade</taxon>
        <taxon>Chlamydomonadales</taxon>
        <taxon>Chlamydomonadaceae</taxon>
        <taxon>Chlamydomonas</taxon>
    </lineage>
</organism>
<keyword evidence="15" id="KW-1185">Reference proteome</keyword>
<evidence type="ECO:0000256" key="10">
    <source>
        <dbReference type="ARBA" id="ARBA00048778"/>
    </source>
</evidence>
<evidence type="ECO:0000259" key="13">
    <source>
        <dbReference type="SMART" id="SM00382"/>
    </source>
</evidence>
<feature type="compositionally biased region" description="Low complexity" evidence="11">
    <location>
        <begin position="207"/>
        <end position="218"/>
    </location>
</feature>
<dbReference type="PANTHER" id="PTHR23077">
    <property type="entry name" value="AAA-FAMILY ATPASE"/>
    <property type="match status" value="1"/>
</dbReference>
<evidence type="ECO:0000313" key="14">
    <source>
        <dbReference type="EMBL" id="KAG2428807.1"/>
    </source>
</evidence>
<dbReference type="GO" id="GO:0005829">
    <property type="term" value="C:cytosol"/>
    <property type="evidence" value="ECO:0007669"/>
    <property type="project" value="TreeGrafter"/>
</dbReference>
<evidence type="ECO:0000256" key="12">
    <source>
        <dbReference type="SAM" id="SignalP"/>
    </source>
</evidence>
<evidence type="ECO:0000256" key="1">
    <source>
        <dbReference type="ARBA" id="ARBA00004370"/>
    </source>
</evidence>
<dbReference type="PROSITE" id="PS00674">
    <property type="entry name" value="AAA"/>
    <property type="match status" value="1"/>
</dbReference>
<comment type="caution">
    <text evidence="14">The sequence shown here is derived from an EMBL/GenBank/DDBJ whole genome shotgun (WGS) entry which is preliminary data.</text>
</comment>
<dbReference type="SUPFAM" id="SSF52540">
    <property type="entry name" value="P-loop containing nucleoside triphosphate hydrolases"/>
    <property type="match status" value="2"/>
</dbReference>
<keyword evidence="7" id="KW-0472">Membrane</keyword>
<dbReference type="InterPro" id="IPR003960">
    <property type="entry name" value="ATPase_AAA_CS"/>
</dbReference>
<dbReference type="Gene3D" id="1.10.8.60">
    <property type="match status" value="1"/>
</dbReference>
<reference evidence="14" key="1">
    <citation type="journal article" date="2020" name="bioRxiv">
        <title>Comparative genomics of Chlamydomonas.</title>
        <authorList>
            <person name="Craig R.J."/>
            <person name="Hasan A.R."/>
            <person name="Ness R.W."/>
            <person name="Keightley P.D."/>
        </authorList>
    </citation>
    <scope>NUCLEOTIDE SEQUENCE</scope>
    <source>
        <strain evidence="14">SAG 7.73</strain>
    </source>
</reference>
<feature type="compositionally biased region" description="Gly residues" evidence="11">
    <location>
        <begin position="220"/>
        <end position="239"/>
    </location>
</feature>
<dbReference type="PANTHER" id="PTHR23077:SF9">
    <property type="entry name" value="PEROXISOMAL ATPASE PEX6"/>
    <property type="match status" value="1"/>
</dbReference>
<dbReference type="InterPro" id="IPR050168">
    <property type="entry name" value="AAA_ATPase_domain"/>
</dbReference>
<dbReference type="Pfam" id="PF23315">
    <property type="entry name" value="PEX6_4th"/>
    <property type="match status" value="1"/>
</dbReference>
<name>A0A835SPB5_CHLIN</name>
<keyword evidence="12" id="KW-0732">Signal</keyword>
<dbReference type="SMART" id="SM00382">
    <property type="entry name" value="AAA"/>
    <property type="match status" value="2"/>
</dbReference>
<feature type="compositionally biased region" description="Gly residues" evidence="11">
    <location>
        <begin position="191"/>
        <end position="206"/>
    </location>
</feature>
<dbReference type="Pfam" id="PF00004">
    <property type="entry name" value="AAA"/>
    <property type="match status" value="2"/>
</dbReference>
<feature type="compositionally biased region" description="Low complexity" evidence="11">
    <location>
        <begin position="180"/>
        <end position="190"/>
    </location>
</feature>
<evidence type="ECO:0000256" key="8">
    <source>
        <dbReference type="ARBA" id="ARBA00034811"/>
    </source>
</evidence>
<evidence type="ECO:0000256" key="5">
    <source>
        <dbReference type="ARBA" id="ARBA00022801"/>
    </source>
</evidence>
<dbReference type="InterPro" id="IPR027417">
    <property type="entry name" value="P-loop_NTPase"/>
</dbReference>
<accession>A0A835SPB5</accession>
<dbReference type="Gene3D" id="3.40.50.300">
    <property type="entry name" value="P-loop containing nucleotide triphosphate hydrolases"/>
    <property type="match status" value="2"/>
</dbReference>
<dbReference type="InterPro" id="IPR003593">
    <property type="entry name" value="AAA+_ATPase"/>
</dbReference>
<dbReference type="Proteomes" id="UP000650467">
    <property type="component" value="Unassembled WGS sequence"/>
</dbReference>
<dbReference type="OrthoDB" id="2187at2759"/>
<feature type="domain" description="AAA+ ATPase" evidence="13">
    <location>
        <begin position="824"/>
        <end position="976"/>
    </location>
</feature>
<keyword evidence="4" id="KW-0547">Nucleotide-binding</keyword>